<dbReference type="InterPro" id="IPR039421">
    <property type="entry name" value="Type_1_exporter"/>
</dbReference>
<organism evidence="8 9">
    <name type="scientific">Kitasatospora griseola</name>
    <name type="common">Streptomyces griseolosporeus</name>
    <dbReference type="NCBI Taxonomy" id="2064"/>
    <lineage>
        <taxon>Bacteria</taxon>
        <taxon>Bacillati</taxon>
        <taxon>Actinomycetota</taxon>
        <taxon>Actinomycetes</taxon>
        <taxon>Kitasatosporales</taxon>
        <taxon>Streptomycetaceae</taxon>
        <taxon>Kitasatospora</taxon>
    </lineage>
</organism>
<evidence type="ECO:0000256" key="2">
    <source>
        <dbReference type="ARBA" id="ARBA00022692"/>
    </source>
</evidence>
<dbReference type="EMBL" id="JXZB01000002">
    <property type="protein sequence ID" value="KIQ65787.1"/>
    <property type="molecule type" value="Genomic_DNA"/>
</dbReference>
<dbReference type="Gene3D" id="3.40.50.300">
    <property type="entry name" value="P-loop containing nucleotide triphosphate hydrolases"/>
    <property type="match status" value="1"/>
</dbReference>
<dbReference type="InterPro" id="IPR027417">
    <property type="entry name" value="P-loop_NTPase"/>
</dbReference>
<evidence type="ECO:0000259" key="7">
    <source>
        <dbReference type="PROSITE" id="PS50929"/>
    </source>
</evidence>
<reference evidence="8 9" key="1">
    <citation type="submission" date="2015-02" db="EMBL/GenBank/DDBJ databases">
        <title>Draft genome sequence of Kitasatospora griseola MF730-N6, a bafilomycin, terpentecin and satosporin producer.</title>
        <authorList>
            <person name="Arens J.C."/>
            <person name="Haltli B."/>
            <person name="Kerr R.G."/>
        </authorList>
    </citation>
    <scope>NUCLEOTIDE SEQUENCE [LARGE SCALE GENOMIC DNA]</scope>
    <source>
        <strain evidence="8 9">MF730-N6</strain>
    </source>
</reference>
<dbReference type="PANTHER" id="PTHR43394">
    <property type="entry name" value="ATP-DEPENDENT PERMEASE MDL1, MITOCHONDRIAL"/>
    <property type="match status" value="1"/>
</dbReference>
<evidence type="ECO:0000256" key="4">
    <source>
        <dbReference type="ARBA" id="ARBA00023136"/>
    </source>
</evidence>
<dbReference type="InterPro" id="IPR017871">
    <property type="entry name" value="ABC_transporter-like_CS"/>
</dbReference>
<protein>
    <recommendedName>
        <fullName evidence="10">ABC transporter ATP-binding protein</fullName>
    </recommendedName>
</protein>
<evidence type="ECO:0000256" key="3">
    <source>
        <dbReference type="ARBA" id="ARBA00022989"/>
    </source>
</evidence>
<dbReference type="SUPFAM" id="SSF90123">
    <property type="entry name" value="ABC transporter transmembrane region"/>
    <property type="match status" value="1"/>
</dbReference>
<name>A0A0D0PZU0_KITGR</name>
<dbReference type="SUPFAM" id="SSF52540">
    <property type="entry name" value="P-loop containing nucleoside triphosphate hydrolases"/>
    <property type="match status" value="1"/>
</dbReference>
<feature type="domain" description="ABC transmembrane type-1" evidence="7">
    <location>
        <begin position="24"/>
        <end position="303"/>
    </location>
</feature>
<dbReference type="GO" id="GO:0015421">
    <property type="term" value="F:ABC-type oligopeptide transporter activity"/>
    <property type="evidence" value="ECO:0007669"/>
    <property type="project" value="TreeGrafter"/>
</dbReference>
<dbReference type="Pfam" id="PF00664">
    <property type="entry name" value="ABC_membrane"/>
    <property type="match status" value="1"/>
</dbReference>
<keyword evidence="4 5" id="KW-0472">Membrane</keyword>
<dbReference type="InterPro" id="IPR011527">
    <property type="entry name" value="ABC1_TM_dom"/>
</dbReference>
<feature type="domain" description="ABC transporter" evidence="6">
    <location>
        <begin position="333"/>
        <end position="564"/>
    </location>
</feature>
<dbReference type="InterPro" id="IPR003439">
    <property type="entry name" value="ABC_transporter-like_ATP-bd"/>
</dbReference>
<evidence type="ECO:0000313" key="9">
    <source>
        <dbReference type="Proteomes" id="UP000032066"/>
    </source>
</evidence>
<dbReference type="InterPro" id="IPR036640">
    <property type="entry name" value="ABC1_TM_sf"/>
</dbReference>
<dbReference type="Proteomes" id="UP000032066">
    <property type="component" value="Unassembled WGS sequence"/>
</dbReference>
<dbReference type="AlphaFoldDB" id="A0A0D0PZU0"/>
<feature type="transmembrane region" description="Helical" evidence="5">
    <location>
        <begin position="248"/>
        <end position="269"/>
    </location>
</feature>
<feature type="transmembrane region" description="Helical" evidence="5">
    <location>
        <begin position="22"/>
        <end position="40"/>
    </location>
</feature>
<dbReference type="PROSITE" id="PS00211">
    <property type="entry name" value="ABC_TRANSPORTER_1"/>
    <property type="match status" value="1"/>
</dbReference>
<sequence length="570" mass="57529">MPTASPAPVPVLRSVLALKRRWTVALALSVAAGTACTLLLPRVLARAIDRILAGAGPASATPLLVLVVVAAVAEATSQYAAPGGAAAVGGALRSAVIRRVGADTVLSGAAGGPTAGDIAARLTGSAPQAALAGAAVVHTVAQLVTAAGAVTGLFLLSPGPAVAFLLAAPAGWLLIRRQVRRTAGHGESYQAAQSEIASRLVEALRGSASIAAAGARSTELARVLRPLPELARHGHALWRSQRETAWKVGLLAPATQVAVLAVAGADLAAGRLTPGGLAAAMAYATVGLGGFGAAQSLLDLARARSAAVRLAELEAVPLPAPGTAELPPGEGRLEFRRVVVRTGSGPLLDHLDLTVPAGAWVAVVGADDAATSAVAALAAGLLRPGRGAVRLDDADLAAVRPEQLRAAVAVAFADPVLYGETIAEALALGQLDLPEPQLAAATRAVGADAFLRRLPTGYRTPPSDAPLSGGERQRVGLARALGRDARLLVLDHATGSLDTAAESAVLTALRTHAAHRTRLCATRSAALAAHADLVAWLDRGRLRALAPHQTLWTSAAYRALFTTDPAGPTP</sequence>
<accession>A0A0D0PZU0</accession>
<dbReference type="Pfam" id="PF00005">
    <property type="entry name" value="ABC_tran"/>
    <property type="match status" value="1"/>
</dbReference>
<keyword evidence="2 5" id="KW-0812">Transmembrane</keyword>
<dbReference type="STRING" id="2064.TR51_18760"/>
<evidence type="ECO:0000256" key="1">
    <source>
        <dbReference type="ARBA" id="ARBA00004651"/>
    </source>
</evidence>
<gene>
    <name evidence="8" type="ORF">TR51_18760</name>
</gene>
<proteinExistence type="predicted"/>
<comment type="subcellular location">
    <subcellularLocation>
        <location evidence="1">Cell membrane</location>
        <topology evidence="1">Multi-pass membrane protein</topology>
    </subcellularLocation>
</comment>
<dbReference type="GO" id="GO:0005886">
    <property type="term" value="C:plasma membrane"/>
    <property type="evidence" value="ECO:0007669"/>
    <property type="project" value="UniProtKB-SubCell"/>
</dbReference>
<feature type="transmembrane region" description="Helical" evidence="5">
    <location>
        <begin position="153"/>
        <end position="175"/>
    </location>
</feature>
<dbReference type="PANTHER" id="PTHR43394:SF1">
    <property type="entry name" value="ATP-BINDING CASSETTE SUB-FAMILY B MEMBER 10, MITOCHONDRIAL"/>
    <property type="match status" value="1"/>
</dbReference>
<dbReference type="RefSeq" id="WP_235437924.1">
    <property type="nucleotide sequence ID" value="NZ_JXZB01000002.1"/>
</dbReference>
<dbReference type="GO" id="GO:0016887">
    <property type="term" value="F:ATP hydrolysis activity"/>
    <property type="evidence" value="ECO:0007669"/>
    <property type="project" value="InterPro"/>
</dbReference>
<evidence type="ECO:0008006" key="10">
    <source>
        <dbReference type="Google" id="ProtNLM"/>
    </source>
</evidence>
<dbReference type="PROSITE" id="PS50893">
    <property type="entry name" value="ABC_TRANSPORTER_2"/>
    <property type="match status" value="1"/>
</dbReference>
<evidence type="ECO:0000259" key="6">
    <source>
        <dbReference type="PROSITE" id="PS50893"/>
    </source>
</evidence>
<evidence type="ECO:0000313" key="8">
    <source>
        <dbReference type="EMBL" id="KIQ65787.1"/>
    </source>
</evidence>
<comment type="caution">
    <text evidence="8">The sequence shown here is derived from an EMBL/GenBank/DDBJ whole genome shotgun (WGS) entry which is preliminary data.</text>
</comment>
<keyword evidence="9" id="KW-1185">Reference proteome</keyword>
<evidence type="ECO:0000256" key="5">
    <source>
        <dbReference type="SAM" id="Phobius"/>
    </source>
</evidence>
<dbReference type="PROSITE" id="PS50929">
    <property type="entry name" value="ABC_TM1F"/>
    <property type="match status" value="1"/>
</dbReference>
<dbReference type="PATRIC" id="fig|2064.6.peg.4023"/>
<keyword evidence="3 5" id="KW-1133">Transmembrane helix</keyword>
<dbReference type="GO" id="GO:0005524">
    <property type="term" value="F:ATP binding"/>
    <property type="evidence" value="ECO:0007669"/>
    <property type="project" value="InterPro"/>
</dbReference>
<feature type="transmembrane region" description="Helical" evidence="5">
    <location>
        <begin position="52"/>
        <end position="73"/>
    </location>
</feature>
<dbReference type="Gene3D" id="1.20.1560.10">
    <property type="entry name" value="ABC transporter type 1, transmembrane domain"/>
    <property type="match status" value="1"/>
</dbReference>